<name>A0A9N7VC40_PLEPL</name>
<dbReference type="EMBL" id="CADEAL010004031">
    <property type="protein sequence ID" value="CAB1449872.1"/>
    <property type="molecule type" value="Genomic_DNA"/>
</dbReference>
<keyword evidence="2" id="KW-1185">Reference proteome</keyword>
<reference evidence="1" key="1">
    <citation type="submission" date="2020-03" db="EMBL/GenBank/DDBJ databases">
        <authorList>
            <person name="Weist P."/>
        </authorList>
    </citation>
    <scope>NUCLEOTIDE SEQUENCE</scope>
</reference>
<protein>
    <submittedName>
        <fullName evidence="1">Uncharacterized protein</fullName>
    </submittedName>
</protein>
<dbReference type="AlphaFoldDB" id="A0A9N7VC40"/>
<evidence type="ECO:0000313" key="2">
    <source>
        <dbReference type="Proteomes" id="UP001153269"/>
    </source>
</evidence>
<accession>A0A9N7VC40</accession>
<dbReference type="Proteomes" id="UP001153269">
    <property type="component" value="Unassembled WGS sequence"/>
</dbReference>
<proteinExistence type="predicted"/>
<evidence type="ECO:0000313" key="1">
    <source>
        <dbReference type="EMBL" id="CAB1449872.1"/>
    </source>
</evidence>
<gene>
    <name evidence="1" type="ORF">PLEPLA_LOCUS37558</name>
</gene>
<comment type="caution">
    <text evidence="1">The sequence shown here is derived from an EMBL/GenBank/DDBJ whole genome shotgun (WGS) entry which is preliminary data.</text>
</comment>
<sequence length="150" mass="16764">MQMRKTGDRTADIQVGGQPLYPSATAAQELLEHDLRVKSGELATEFTCSLPFTHAQHSWRFCVHRRIHNSIKSSALLRREVEGAADGDTKGPVGMFAPPHTVIKGIVHRKMVCLRDSDLWRRRSQLLLLHFSNSLTDKQKAHCKVGVGAL</sequence>
<organism evidence="1 2">
    <name type="scientific">Pleuronectes platessa</name>
    <name type="common">European plaice</name>
    <dbReference type="NCBI Taxonomy" id="8262"/>
    <lineage>
        <taxon>Eukaryota</taxon>
        <taxon>Metazoa</taxon>
        <taxon>Chordata</taxon>
        <taxon>Craniata</taxon>
        <taxon>Vertebrata</taxon>
        <taxon>Euteleostomi</taxon>
        <taxon>Actinopterygii</taxon>
        <taxon>Neopterygii</taxon>
        <taxon>Teleostei</taxon>
        <taxon>Neoteleostei</taxon>
        <taxon>Acanthomorphata</taxon>
        <taxon>Carangaria</taxon>
        <taxon>Pleuronectiformes</taxon>
        <taxon>Pleuronectoidei</taxon>
        <taxon>Pleuronectidae</taxon>
        <taxon>Pleuronectes</taxon>
    </lineage>
</organism>